<name>A0A915KDA1_ROMCU</name>
<dbReference type="WBParaSite" id="nRc.2.0.1.t36350-RA">
    <property type="protein sequence ID" value="nRc.2.0.1.t36350-RA"/>
    <property type="gene ID" value="nRc.2.0.1.g36350"/>
</dbReference>
<feature type="region of interest" description="Disordered" evidence="1">
    <location>
        <begin position="25"/>
        <end position="74"/>
    </location>
</feature>
<organism evidence="2 3">
    <name type="scientific">Romanomermis culicivorax</name>
    <name type="common">Nematode worm</name>
    <dbReference type="NCBI Taxonomy" id="13658"/>
    <lineage>
        <taxon>Eukaryota</taxon>
        <taxon>Metazoa</taxon>
        <taxon>Ecdysozoa</taxon>
        <taxon>Nematoda</taxon>
        <taxon>Enoplea</taxon>
        <taxon>Dorylaimia</taxon>
        <taxon>Mermithida</taxon>
        <taxon>Mermithoidea</taxon>
        <taxon>Mermithidae</taxon>
        <taxon>Romanomermis</taxon>
    </lineage>
</organism>
<evidence type="ECO:0000256" key="1">
    <source>
        <dbReference type="SAM" id="MobiDB-lite"/>
    </source>
</evidence>
<protein>
    <submittedName>
        <fullName evidence="3">Uncharacterized protein</fullName>
    </submittedName>
</protein>
<accession>A0A915KDA1</accession>
<sequence>MDEPAGNRGSAKSVFQVILKKSRSIGDDQFDGPLPLSPVTGSTKDSGTSTAKPAVLNNSLTISESPSKQAEPML</sequence>
<keyword evidence="2" id="KW-1185">Reference proteome</keyword>
<evidence type="ECO:0000313" key="2">
    <source>
        <dbReference type="Proteomes" id="UP000887565"/>
    </source>
</evidence>
<proteinExistence type="predicted"/>
<dbReference type="AlphaFoldDB" id="A0A915KDA1"/>
<reference evidence="3" key="1">
    <citation type="submission" date="2022-11" db="UniProtKB">
        <authorList>
            <consortium name="WormBaseParasite"/>
        </authorList>
    </citation>
    <scope>IDENTIFICATION</scope>
</reference>
<evidence type="ECO:0000313" key="3">
    <source>
        <dbReference type="WBParaSite" id="nRc.2.0.1.t36350-RA"/>
    </source>
</evidence>
<dbReference type="Proteomes" id="UP000887565">
    <property type="component" value="Unplaced"/>
</dbReference>
<feature type="compositionally biased region" description="Polar residues" evidence="1">
    <location>
        <begin position="39"/>
        <end position="68"/>
    </location>
</feature>